<keyword evidence="12" id="KW-0233">DNA recombination</keyword>
<dbReference type="InterPro" id="IPR004589">
    <property type="entry name" value="DNA_helicase_ATP-dep_RecQ"/>
</dbReference>
<dbReference type="Gene3D" id="1.10.10.1390">
    <property type="entry name" value="ATP-dependent DNA helicase RecQ"/>
    <property type="match status" value="1"/>
</dbReference>
<comment type="catalytic activity">
    <reaction evidence="15">
        <text>Couples ATP hydrolysis with the unwinding of duplex DNA by translocating in the 3'-5' direction.</text>
        <dbReference type="EC" id="5.6.2.4"/>
    </reaction>
</comment>
<dbReference type="GO" id="GO:0003677">
    <property type="term" value="F:DNA binding"/>
    <property type="evidence" value="ECO:0007669"/>
    <property type="project" value="UniProtKB-KW"/>
</dbReference>
<dbReference type="GO" id="GO:0016787">
    <property type="term" value="F:hydrolase activity"/>
    <property type="evidence" value="ECO:0007669"/>
    <property type="project" value="UniProtKB-KW"/>
</dbReference>
<dbReference type="NCBIfam" id="TIGR01389">
    <property type="entry name" value="recQ"/>
    <property type="match status" value="1"/>
</dbReference>
<dbReference type="GO" id="GO:0043590">
    <property type="term" value="C:bacterial nucleoid"/>
    <property type="evidence" value="ECO:0007669"/>
    <property type="project" value="TreeGrafter"/>
</dbReference>
<dbReference type="Proteomes" id="UP000184462">
    <property type="component" value="Unassembled WGS sequence"/>
</dbReference>
<keyword evidence="4" id="KW-0479">Metal-binding</keyword>
<dbReference type="GO" id="GO:0006281">
    <property type="term" value="P:DNA repair"/>
    <property type="evidence" value="ECO:0007669"/>
    <property type="project" value="UniProtKB-KW"/>
</dbReference>
<keyword evidence="5" id="KW-0547">Nucleotide-binding</keyword>
<dbReference type="InterPro" id="IPR010997">
    <property type="entry name" value="HRDC-like_sf"/>
</dbReference>
<dbReference type="EC" id="5.6.2.4" evidence="16"/>
<dbReference type="GO" id="GO:0006260">
    <property type="term" value="P:DNA replication"/>
    <property type="evidence" value="ECO:0007669"/>
    <property type="project" value="InterPro"/>
</dbReference>
<dbReference type="Pfam" id="PF00270">
    <property type="entry name" value="DEAD"/>
    <property type="match status" value="1"/>
</dbReference>
<feature type="domain" description="Helicase ATP-binding" evidence="18">
    <location>
        <begin position="27"/>
        <end position="199"/>
    </location>
</feature>
<evidence type="ECO:0000256" key="6">
    <source>
        <dbReference type="ARBA" id="ARBA00022763"/>
    </source>
</evidence>
<dbReference type="PROSITE" id="PS51192">
    <property type="entry name" value="HELICASE_ATP_BIND_1"/>
    <property type="match status" value="1"/>
</dbReference>
<dbReference type="STRING" id="1155689.SAMN05444278_10736"/>
<evidence type="ECO:0000259" key="17">
    <source>
        <dbReference type="PROSITE" id="PS50967"/>
    </source>
</evidence>
<dbReference type="Gene3D" id="1.10.150.80">
    <property type="entry name" value="HRDC domain"/>
    <property type="match status" value="1"/>
</dbReference>
<dbReference type="SMART" id="SM00341">
    <property type="entry name" value="HRDC"/>
    <property type="match status" value="1"/>
</dbReference>
<keyword evidence="10" id="KW-0067">ATP-binding</keyword>
<comment type="cofactor">
    <cofactor evidence="2">
        <name>Zn(2+)</name>
        <dbReference type="ChEBI" id="CHEBI:29105"/>
    </cofactor>
</comment>
<evidence type="ECO:0000256" key="9">
    <source>
        <dbReference type="ARBA" id="ARBA00022833"/>
    </source>
</evidence>
<dbReference type="GO" id="GO:0030894">
    <property type="term" value="C:replisome"/>
    <property type="evidence" value="ECO:0007669"/>
    <property type="project" value="TreeGrafter"/>
</dbReference>
<comment type="cofactor">
    <cofactor evidence="1">
        <name>Mg(2+)</name>
        <dbReference type="ChEBI" id="CHEBI:18420"/>
    </cofactor>
</comment>
<evidence type="ECO:0000256" key="4">
    <source>
        <dbReference type="ARBA" id="ARBA00022723"/>
    </source>
</evidence>
<dbReference type="NCBIfam" id="TIGR00614">
    <property type="entry name" value="recQ_fam"/>
    <property type="match status" value="1"/>
</dbReference>
<keyword evidence="13" id="KW-0234">DNA repair</keyword>
<dbReference type="OrthoDB" id="9763310at2"/>
<dbReference type="InterPro" id="IPR048671">
    <property type="entry name" value="RecQ-1-like_HTH"/>
</dbReference>
<keyword evidence="11" id="KW-0238">DNA-binding</keyword>
<reference evidence="20 21" key="1">
    <citation type="submission" date="2016-11" db="EMBL/GenBank/DDBJ databases">
        <authorList>
            <person name="Jaros S."/>
            <person name="Januszkiewicz K."/>
            <person name="Wedrychowicz H."/>
        </authorList>
    </citation>
    <scope>NUCLEOTIDE SEQUENCE [LARGE SCALE GENOMIC DNA]</scope>
    <source>
        <strain evidence="20 21">DSM 25661</strain>
    </source>
</reference>
<dbReference type="InterPro" id="IPR036388">
    <property type="entry name" value="WH-like_DNA-bd_sf"/>
</dbReference>
<evidence type="ECO:0000259" key="19">
    <source>
        <dbReference type="PROSITE" id="PS51194"/>
    </source>
</evidence>
<dbReference type="InterPro" id="IPR014001">
    <property type="entry name" value="Helicase_ATP-bd"/>
</dbReference>
<feature type="domain" description="HRDC" evidence="17">
    <location>
        <begin position="529"/>
        <end position="609"/>
    </location>
</feature>
<dbReference type="GO" id="GO:0005737">
    <property type="term" value="C:cytoplasm"/>
    <property type="evidence" value="ECO:0007669"/>
    <property type="project" value="TreeGrafter"/>
</dbReference>
<evidence type="ECO:0000256" key="3">
    <source>
        <dbReference type="ARBA" id="ARBA00005446"/>
    </source>
</evidence>
<evidence type="ECO:0000313" key="21">
    <source>
        <dbReference type="Proteomes" id="UP000184462"/>
    </source>
</evidence>
<keyword evidence="8 20" id="KW-0347">Helicase</keyword>
<protein>
    <recommendedName>
        <fullName evidence="16">DNA helicase RecQ</fullName>
        <ecNumber evidence="16">5.6.2.4</ecNumber>
    </recommendedName>
</protein>
<dbReference type="Pfam" id="PF16124">
    <property type="entry name" value="RecQ_Zn_bind"/>
    <property type="match status" value="1"/>
</dbReference>
<dbReference type="PROSITE" id="PS50967">
    <property type="entry name" value="HRDC"/>
    <property type="match status" value="1"/>
</dbReference>
<dbReference type="AlphaFoldDB" id="A0A1M4WZU7"/>
<evidence type="ECO:0000256" key="8">
    <source>
        <dbReference type="ARBA" id="ARBA00022806"/>
    </source>
</evidence>
<dbReference type="Pfam" id="PF09382">
    <property type="entry name" value="RQC"/>
    <property type="match status" value="1"/>
</dbReference>
<evidence type="ECO:0000256" key="11">
    <source>
        <dbReference type="ARBA" id="ARBA00023125"/>
    </source>
</evidence>
<dbReference type="SUPFAM" id="SSF52540">
    <property type="entry name" value="P-loop containing nucleoside triphosphate hydrolases"/>
    <property type="match status" value="1"/>
</dbReference>
<dbReference type="InterPro" id="IPR018982">
    <property type="entry name" value="RQC_domain"/>
</dbReference>
<keyword evidence="6" id="KW-0227">DNA damage</keyword>
<accession>A0A1M4WZU7</accession>
<evidence type="ECO:0000256" key="5">
    <source>
        <dbReference type="ARBA" id="ARBA00022741"/>
    </source>
</evidence>
<keyword evidence="14" id="KW-0413">Isomerase</keyword>
<dbReference type="InterPro" id="IPR001650">
    <property type="entry name" value="Helicase_C-like"/>
</dbReference>
<proteinExistence type="inferred from homology"/>
<evidence type="ECO:0000256" key="10">
    <source>
        <dbReference type="ARBA" id="ARBA00022840"/>
    </source>
</evidence>
<evidence type="ECO:0000259" key="18">
    <source>
        <dbReference type="PROSITE" id="PS51192"/>
    </source>
</evidence>
<evidence type="ECO:0000256" key="2">
    <source>
        <dbReference type="ARBA" id="ARBA00001947"/>
    </source>
</evidence>
<evidence type="ECO:0000256" key="1">
    <source>
        <dbReference type="ARBA" id="ARBA00001946"/>
    </source>
</evidence>
<dbReference type="SUPFAM" id="SSF47819">
    <property type="entry name" value="HRDC-like"/>
    <property type="match status" value="1"/>
</dbReference>
<dbReference type="PROSITE" id="PS51194">
    <property type="entry name" value="HELICASE_CTER"/>
    <property type="match status" value="1"/>
</dbReference>
<dbReference type="InterPro" id="IPR027417">
    <property type="entry name" value="P-loop_NTPase"/>
</dbReference>
<dbReference type="GO" id="GO:0046872">
    <property type="term" value="F:metal ion binding"/>
    <property type="evidence" value="ECO:0007669"/>
    <property type="project" value="UniProtKB-KW"/>
</dbReference>
<dbReference type="SMART" id="SM00487">
    <property type="entry name" value="DEXDc"/>
    <property type="match status" value="1"/>
</dbReference>
<dbReference type="InterPro" id="IPR036390">
    <property type="entry name" value="WH_DNA-bd_sf"/>
</dbReference>
<keyword evidence="7" id="KW-0378">Hydrolase</keyword>
<dbReference type="InterPro" id="IPR011545">
    <property type="entry name" value="DEAD/DEAH_box_helicase_dom"/>
</dbReference>
<keyword evidence="21" id="KW-1185">Reference proteome</keyword>
<dbReference type="GO" id="GO:0009432">
    <property type="term" value="P:SOS response"/>
    <property type="evidence" value="ECO:0007669"/>
    <property type="project" value="UniProtKB-UniRule"/>
</dbReference>
<dbReference type="Pfam" id="PF00570">
    <property type="entry name" value="HRDC"/>
    <property type="match status" value="1"/>
</dbReference>
<feature type="domain" description="Helicase C-terminal" evidence="19">
    <location>
        <begin position="220"/>
        <end position="377"/>
    </location>
</feature>
<dbReference type="CDD" id="cd17920">
    <property type="entry name" value="DEXHc_RecQ"/>
    <property type="match status" value="1"/>
</dbReference>
<evidence type="ECO:0000256" key="16">
    <source>
        <dbReference type="NCBIfam" id="TIGR01389"/>
    </source>
</evidence>
<evidence type="ECO:0000256" key="13">
    <source>
        <dbReference type="ARBA" id="ARBA00023204"/>
    </source>
</evidence>
<sequence length="726" mass="82183">MAQYNLHKELKKYFGFNEFKGLQEEVIKSILADNHTFVIMPTGGGKSLCYQLPALIKEGTAIVVSPLIALMKNQVDALRGISENHGIAHVLNSSLNKTQVKQVKADISNGITKLLYVAPESLTKDEYVDFLKSENISFLAIDEAHCISEWGHDFRPEYRNLKKIIGRIGDNIPIIGLTATATPKVQEDILKNLGIPEAKTFKASFNRPNLYYEIRPKTAQVDSEIIKFVKQNEGKSGIIYCLSRKRVEQLSQTLQVNGIKAIPYHAGLDAKTRSKHQDMFLMEDIDVVVATIAFGMGIDKPDVRFVIHNDIPKSIESYYQETGRAGRDGGEGHCLAFYSYKDIEKLEKFMSGKPVAEQEIGHALLQEVVAFAESSVSRRKFILHYFGEEFDNETGDGGDMDDNVRYPKSKIEAKDEVILLLETIKATGSIYKPKDVVQTLIGKTNALIKSHKTDQQANFGKGKNKDKNYWMALLRQVIVDGMLRKDIESYGVVKLTEKGEDFLKKPSSFMMTEDHTFYDDHPQAPKKAAGSDDKLLKQLKDLRKKVARKKDVPPFVVFQDPSIEDMALKYPITLEELTNIHGVGEGKAKKYGKEFINFISNYVEDNDIIRPDDLVVKSTGANSGNKLYIIQNVDRKLPLPDIAQSKGMEMEEFIKEMEAIVFSGTKLNISYWIDDILDEEQQEEIHEYFLDAESDSIDDALEEFEGDYDEEELRLYRIKFTSEVAN</sequence>
<dbReference type="Gene3D" id="3.40.50.300">
    <property type="entry name" value="P-loop containing nucleotide triphosphate hydrolases"/>
    <property type="match status" value="2"/>
</dbReference>
<dbReference type="InterPro" id="IPR032284">
    <property type="entry name" value="RecQ_Zn-bd"/>
</dbReference>
<dbReference type="RefSeq" id="WP_073193310.1">
    <property type="nucleotide sequence ID" value="NZ_FQTW01000007.1"/>
</dbReference>
<dbReference type="PANTHER" id="PTHR13710:SF105">
    <property type="entry name" value="ATP-DEPENDENT DNA HELICASE Q1"/>
    <property type="match status" value="1"/>
</dbReference>
<dbReference type="CDD" id="cd18794">
    <property type="entry name" value="SF2_C_RecQ"/>
    <property type="match status" value="1"/>
</dbReference>
<evidence type="ECO:0000256" key="12">
    <source>
        <dbReference type="ARBA" id="ARBA00023172"/>
    </source>
</evidence>
<dbReference type="SMART" id="SM00956">
    <property type="entry name" value="RQC"/>
    <property type="match status" value="1"/>
</dbReference>
<dbReference type="SMART" id="SM00490">
    <property type="entry name" value="HELICc"/>
    <property type="match status" value="1"/>
</dbReference>
<dbReference type="Gene3D" id="1.10.10.10">
    <property type="entry name" value="Winged helix-like DNA-binding domain superfamily/Winged helix DNA-binding domain"/>
    <property type="match status" value="1"/>
</dbReference>
<dbReference type="GO" id="GO:0009378">
    <property type="term" value="F:four-way junction helicase activity"/>
    <property type="evidence" value="ECO:0007669"/>
    <property type="project" value="TreeGrafter"/>
</dbReference>
<keyword evidence="9" id="KW-0862">Zinc</keyword>
<dbReference type="PANTHER" id="PTHR13710">
    <property type="entry name" value="DNA HELICASE RECQ FAMILY MEMBER"/>
    <property type="match status" value="1"/>
</dbReference>
<evidence type="ECO:0000256" key="14">
    <source>
        <dbReference type="ARBA" id="ARBA00023235"/>
    </source>
</evidence>
<dbReference type="FunFam" id="3.40.50.300:FF:001051">
    <property type="entry name" value="ATP-dependent DNA helicase RecQ"/>
    <property type="match status" value="1"/>
</dbReference>
<gene>
    <name evidence="20" type="ORF">SAMN05444278_10736</name>
</gene>
<dbReference type="Pfam" id="PF00271">
    <property type="entry name" value="Helicase_C"/>
    <property type="match status" value="1"/>
</dbReference>
<evidence type="ECO:0000256" key="15">
    <source>
        <dbReference type="ARBA" id="ARBA00034617"/>
    </source>
</evidence>
<dbReference type="Pfam" id="PF21220">
    <property type="entry name" value="RecQ-1-like_HTH"/>
    <property type="match status" value="1"/>
</dbReference>
<dbReference type="EMBL" id="FQTW01000007">
    <property type="protein sequence ID" value="SHE86725.1"/>
    <property type="molecule type" value="Genomic_DNA"/>
</dbReference>
<evidence type="ECO:0000256" key="7">
    <source>
        <dbReference type="ARBA" id="ARBA00022801"/>
    </source>
</evidence>
<dbReference type="GO" id="GO:0005524">
    <property type="term" value="F:ATP binding"/>
    <property type="evidence" value="ECO:0007669"/>
    <property type="project" value="UniProtKB-KW"/>
</dbReference>
<dbReference type="SUPFAM" id="SSF46785">
    <property type="entry name" value="Winged helix' DNA-binding domain"/>
    <property type="match status" value="1"/>
</dbReference>
<organism evidence="20 21">
    <name type="scientific">Psychroflexus salarius</name>
    <dbReference type="NCBI Taxonomy" id="1155689"/>
    <lineage>
        <taxon>Bacteria</taxon>
        <taxon>Pseudomonadati</taxon>
        <taxon>Bacteroidota</taxon>
        <taxon>Flavobacteriia</taxon>
        <taxon>Flavobacteriales</taxon>
        <taxon>Flavobacteriaceae</taxon>
        <taxon>Psychroflexus</taxon>
    </lineage>
</organism>
<dbReference type="InterPro" id="IPR002121">
    <property type="entry name" value="HRDC_dom"/>
</dbReference>
<dbReference type="InterPro" id="IPR006293">
    <property type="entry name" value="DNA_helicase_ATP-dep_RecQ_bac"/>
</dbReference>
<dbReference type="InterPro" id="IPR044876">
    <property type="entry name" value="HRDC_dom_sf"/>
</dbReference>
<comment type="similarity">
    <text evidence="3">Belongs to the helicase family. RecQ subfamily.</text>
</comment>
<evidence type="ECO:0000313" key="20">
    <source>
        <dbReference type="EMBL" id="SHE86725.1"/>
    </source>
</evidence>
<name>A0A1M4WZU7_9FLAO</name>
<dbReference type="FunFam" id="3.40.50.300:FF:000156">
    <property type="entry name" value="ATP-dependent DNA helicase recQ"/>
    <property type="match status" value="1"/>
</dbReference>
<dbReference type="GO" id="GO:0043138">
    <property type="term" value="F:3'-5' DNA helicase activity"/>
    <property type="evidence" value="ECO:0007669"/>
    <property type="project" value="UniProtKB-EC"/>
</dbReference>
<dbReference type="GO" id="GO:0006310">
    <property type="term" value="P:DNA recombination"/>
    <property type="evidence" value="ECO:0007669"/>
    <property type="project" value="UniProtKB-UniRule"/>
</dbReference>